<accession>A0ACC2IIP5</accession>
<name>A0ACC2IIP5_9PLEO</name>
<gene>
    <name evidence="1" type="ORF">OPT61_g3191</name>
</gene>
<reference evidence="1" key="1">
    <citation type="submission" date="2022-11" db="EMBL/GenBank/DDBJ databases">
        <title>Genome Sequence of Boeremia exigua.</title>
        <authorList>
            <person name="Buettner E."/>
        </authorList>
    </citation>
    <scope>NUCLEOTIDE SEQUENCE</scope>
    <source>
        <strain evidence="1">CU02</strain>
    </source>
</reference>
<comment type="caution">
    <text evidence="1">The sequence shown here is derived from an EMBL/GenBank/DDBJ whole genome shotgun (WGS) entry which is preliminary data.</text>
</comment>
<keyword evidence="2" id="KW-1185">Reference proteome</keyword>
<sequence length="168" mass="18157">METFVFGIENIPVSKQDMCVATQTAMRNQKSSPFLSLPAESRLAIYKLVLCDHSLEPIPFSPYKEQACVLAAMPKTKKNENSLLAFPGQLPIGQICYSHTATLDTAPDRSALDLGLSTQPGAPGTCGRRTSVVSGSTTAARNRFDGASRKAEDERRHATMLGPICCHT</sequence>
<evidence type="ECO:0000313" key="2">
    <source>
        <dbReference type="Proteomes" id="UP001153331"/>
    </source>
</evidence>
<protein>
    <submittedName>
        <fullName evidence="1">Uncharacterized protein</fullName>
    </submittedName>
</protein>
<dbReference type="EMBL" id="JAPHNI010000159">
    <property type="protein sequence ID" value="KAJ8115080.1"/>
    <property type="molecule type" value="Genomic_DNA"/>
</dbReference>
<dbReference type="Proteomes" id="UP001153331">
    <property type="component" value="Unassembled WGS sequence"/>
</dbReference>
<organism evidence="1 2">
    <name type="scientific">Boeremia exigua</name>
    <dbReference type="NCBI Taxonomy" id="749465"/>
    <lineage>
        <taxon>Eukaryota</taxon>
        <taxon>Fungi</taxon>
        <taxon>Dikarya</taxon>
        <taxon>Ascomycota</taxon>
        <taxon>Pezizomycotina</taxon>
        <taxon>Dothideomycetes</taxon>
        <taxon>Pleosporomycetidae</taxon>
        <taxon>Pleosporales</taxon>
        <taxon>Pleosporineae</taxon>
        <taxon>Didymellaceae</taxon>
        <taxon>Boeremia</taxon>
    </lineage>
</organism>
<proteinExistence type="predicted"/>
<evidence type="ECO:0000313" key="1">
    <source>
        <dbReference type="EMBL" id="KAJ8115080.1"/>
    </source>
</evidence>